<dbReference type="Proteomes" id="UP000191448">
    <property type="component" value="Unassembled WGS sequence"/>
</dbReference>
<evidence type="ECO:0000313" key="2">
    <source>
        <dbReference type="Proteomes" id="UP000191448"/>
    </source>
</evidence>
<reference evidence="1 2" key="1">
    <citation type="submission" date="2016-02" db="EMBL/GenBank/DDBJ databases">
        <title>Genome sequence of Clostridium thermobutyricum DSM 4928.</title>
        <authorList>
            <person name="Poehlein A."/>
            <person name="Daniel R."/>
        </authorList>
    </citation>
    <scope>NUCLEOTIDE SEQUENCE [LARGE SCALE GENOMIC DNA]</scope>
    <source>
        <strain evidence="1 2">DSM 4928</strain>
    </source>
</reference>
<protein>
    <submittedName>
        <fullName evidence="1">Uncharacterized protein</fullName>
    </submittedName>
</protein>
<dbReference type="AlphaFoldDB" id="A0A1V4SVB1"/>
<sequence length="106" mass="12671">MKINSIESGIYNIKDYLNGYSNLYFEENQNKLIIFKKDDSAKSPLKDEIYFFEGKLFLKYYRRENGNLKTYSSLIMDNIDDFKIIKKYNLLYLFIKAGGIERYVCI</sequence>
<dbReference type="EMBL" id="LTAY01000037">
    <property type="protein sequence ID" value="OPX47935.1"/>
    <property type="molecule type" value="Genomic_DNA"/>
</dbReference>
<evidence type="ECO:0000313" key="1">
    <source>
        <dbReference type="EMBL" id="OPX47935.1"/>
    </source>
</evidence>
<organism evidence="1 2">
    <name type="scientific">Clostridium thermobutyricum DSM 4928</name>
    <dbReference type="NCBI Taxonomy" id="1121339"/>
    <lineage>
        <taxon>Bacteria</taxon>
        <taxon>Bacillati</taxon>
        <taxon>Bacillota</taxon>
        <taxon>Clostridia</taxon>
        <taxon>Eubacteriales</taxon>
        <taxon>Clostridiaceae</taxon>
        <taxon>Clostridium</taxon>
    </lineage>
</organism>
<name>A0A1V4SVB1_9CLOT</name>
<comment type="caution">
    <text evidence="1">The sequence shown here is derived from an EMBL/GenBank/DDBJ whole genome shotgun (WGS) entry which is preliminary data.</text>
</comment>
<proteinExistence type="predicted"/>
<gene>
    <name evidence="1" type="ORF">CLTHE_15060</name>
</gene>
<accession>A0A1V4SVB1</accession>